<dbReference type="SUPFAM" id="SSF47384">
    <property type="entry name" value="Homodimeric domain of signal transducing histidine kinase"/>
    <property type="match status" value="1"/>
</dbReference>
<dbReference type="RefSeq" id="WP_317695904.1">
    <property type="nucleotide sequence ID" value="NZ_AP026801.1"/>
</dbReference>
<dbReference type="PANTHER" id="PTHR45528:SF8">
    <property type="entry name" value="HISTIDINE KINASE"/>
    <property type="match status" value="1"/>
</dbReference>
<dbReference type="Gene3D" id="6.10.340.10">
    <property type="match status" value="1"/>
</dbReference>
<organism evidence="13 14">
    <name type="scientific">Xylocopilactobacillus apis</name>
    <dbReference type="NCBI Taxonomy" id="2932183"/>
    <lineage>
        <taxon>Bacteria</taxon>
        <taxon>Bacillati</taxon>
        <taxon>Bacillota</taxon>
        <taxon>Bacilli</taxon>
        <taxon>Lactobacillales</taxon>
        <taxon>Lactobacillaceae</taxon>
        <taxon>Xylocopilactobacillus</taxon>
    </lineage>
</organism>
<proteinExistence type="predicted"/>
<comment type="subcellular location">
    <subcellularLocation>
        <location evidence="2">Membrane</location>
        <topology evidence="2">Multi-pass membrane protein</topology>
    </subcellularLocation>
</comment>
<keyword evidence="9" id="KW-0902">Two-component regulatory system</keyword>
<gene>
    <name evidence="13" type="ORF">KIMC2_16790</name>
</gene>
<dbReference type="PANTHER" id="PTHR45528">
    <property type="entry name" value="SENSOR HISTIDINE KINASE CPXA"/>
    <property type="match status" value="1"/>
</dbReference>
<keyword evidence="7 13" id="KW-0418">Kinase</keyword>
<evidence type="ECO:0000256" key="3">
    <source>
        <dbReference type="ARBA" id="ARBA00012438"/>
    </source>
</evidence>
<dbReference type="CDD" id="cd00082">
    <property type="entry name" value="HisKA"/>
    <property type="match status" value="1"/>
</dbReference>
<keyword evidence="6 11" id="KW-0812">Transmembrane</keyword>
<name>A0AAU9DJZ2_9LACO</name>
<protein>
    <recommendedName>
        <fullName evidence="3">histidine kinase</fullName>
        <ecNumber evidence="3">2.7.13.3</ecNumber>
    </recommendedName>
</protein>
<dbReference type="SUPFAM" id="SSF55874">
    <property type="entry name" value="ATPase domain of HSP90 chaperone/DNA topoisomerase II/histidine kinase"/>
    <property type="match status" value="1"/>
</dbReference>
<keyword evidence="4" id="KW-0597">Phosphoprotein</keyword>
<dbReference type="AlphaFoldDB" id="A0AAU9DJZ2"/>
<evidence type="ECO:0000256" key="8">
    <source>
        <dbReference type="ARBA" id="ARBA00022989"/>
    </source>
</evidence>
<dbReference type="InterPro" id="IPR050398">
    <property type="entry name" value="HssS/ArlS-like"/>
</dbReference>
<feature type="transmembrane region" description="Helical" evidence="11">
    <location>
        <begin position="12"/>
        <end position="35"/>
    </location>
</feature>
<keyword evidence="14" id="KW-1185">Reference proteome</keyword>
<comment type="catalytic activity">
    <reaction evidence="1">
        <text>ATP + protein L-histidine = ADP + protein N-phospho-L-histidine.</text>
        <dbReference type="EC" id="2.7.13.3"/>
    </reaction>
</comment>
<evidence type="ECO:0000256" key="7">
    <source>
        <dbReference type="ARBA" id="ARBA00022777"/>
    </source>
</evidence>
<evidence type="ECO:0000256" key="6">
    <source>
        <dbReference type="ARBA" id="ARBA00022692"/>
    </source>
</evidence>
<dbReference type="GO" id="GO:0000155">
    <property type="term" value="F:phosphorelay sensor kinase activity"/>
    <property type="evidence" value="ECO:0007669"/>
    <property type="project" value="InterPro"/>
</dbReference>
<dbReference type="Proteomes" id="UP001321804">
    <property type="component" value="Chromosome"/>
</dbReference>
<evidence type="ECO:0000256" key="1">
    <source>
        <dbReference type="ARBA" id="ARBA00000085"/>
    </source>
</evidence>
<dbReference type="Gene3D" id="3.30.565.10">
    <property type="entry name" value="Histidine kinase-like ATPase, C-terminal domain"/>
    <property type="match status" value="1"/>
</dbReference>
<evidence type="ECO:0000256" key="9">
    <source>
        <dbReference type="ARBA" id="ARBA00023012"/>
    </source>
</evidence>
<evidence type="ECO:0000256" key="5">
    <source>
        <dbReference type="ARBA" id="ARBA00022679"/>
    </source>
</evidence>
<feature type="domain" description="Histidine kinase" evidence="12">
    <location>
        <begin position="237"/>
        <end position="428"/>
    </location>
</feature>
<keyword evidence="10 11" id="KW-0472">Membrane</keyword>
<evidence type="ECO:0000313" key="13">
    <source>
        <dbReference type="EMBL" id="BDR57117.1"/>
    </source>
</evidence>
<dbReference type="InterPro" id="IPR003661">
    <property type="entry name" value="HisK_dim/P_dom"/>
</dbReference>
<dbReference type="EMBL" id="AP026801">
    <property type="protein sequence ID" value="BDR57117.1"/>
    <property type="molecule type" value="Genomic_DNA"/>
</dbReference>
<dbReference type="PROSITE" id="PS50109">
    <property type="entry name" value="HIS_KIN"/>
    <property type="match status" value="1"/>
</dbReference>
<dbReference type="Gene3D" id="1.10.287.130">
    <property type="match status" value="1"/>
</dbReference>
<evidence type="ECO:0000256" key="10">
    <source>
        <dbReference type="ARBA" id="ARBA00023136"/>
    </source>
</evidence>
<sequence>MAKRQLTLNRVLIQFILSLIGSVVFVVILNLFLFYSGLKLNLFSNANQAEIRANQTIQKINRAERFSDQMISDDLNYAVFNNHKLEKTNLNSQLLTEASKYEKDSATKVPNYFLITKKGSRTIILYYKIQAAYTNRSLNRWLLPPEMLQLLITALMFIAACLINVRLFARKIKKQLIPLEAAITQIENQNLDFDVGSASIKEINQVLQSIETMKNSLKESLISQWNAEAEERSKIAALSHDLRTPLTVILGNAELLKEDDLTEDQINELDDLIASAEIIEQDLNQLILLAKNKQAAKKQDIVSLTDFMNKVLGEITPLTKLKKIDFKINRVVQDASVPKEMRQVIVNIISNAVDFCPINGVIKFSVIKESDELQFVIEDSGSKEEERLNPNHFGMGLEIAKSIVKKHHGKIIFGRSQDLGGRKVIISL</sequence>
<evidence type="ECO:0000259" key="12">
    <source>
        <dbReference type="PROSITE" id="PS50109"/>
    </source>
</evidence>
<evidence type="ECO:0000256" key="4">
    <source>
        <dbReference type="ARBA" id="ARBA00022553"/>
    </source>
</evidence>
<accession>A0AAU9DJZ2</accession>
<dbReference type="InterPro" id="IPR036890">
    <property type="entry name" value="HATPase_C_sf"/>
</dbReference>
<feature type="transmembrane region" description="Helical" evidence="11">
    <location>
        <begin position="147"/>
        <end position="169"/>
    </location>
</feature>
<dbReference type="InterPro" id="IPR003594">
    <property type="entry name" value="HATPase_dom"/>
</dbReference>
<dbReference type="InterPro" id="IPR036097">
    <property type="entry name" value="HisK_dim/P_sf"/>
</dbReference>
<reference evidence="13 14" key="1">
    <citation type="journal article" date="2023" name="Microbiol. Spectr.">
        <title>Symbiosis of Carpenter Bees with Uncharacterized Lactic Acid Bacteria Showing NAD Auxotrophy.</title>
        <authorList>
            <person name="Kawasaki S."/>
            <person name="Ozawa K."/>
            <person name="Mori T."/>
            <person name="Yamamoto A."/>
            <person name="Ito M."/>
            <person name="Ohkuma M."/>
            <person name="Sakamoto M."/>
            <person name="Matsutani M."/>
        </authorList>
    </citation>
    <scope>NUCLEOTIDE SEQUENCE [LARGE SCALE GENOMIC DNA]</scope>
    <source>
        <strain evidence="13 14">KimC2</strain>
    </source>
</reference>
<evidence type="ECO:0000256" key="11">
    <source>
        <dbReference type="SAM" id="Phobius"/>
    </source>
</evidence>
<dbReference type="InterPro" id="IPR005467">
    <property type="entry name" value="His_kinase_dom"/>
</dbReference>
<keyword evidence="8 11" id="KW-1133">Transmembrane helix</keyword>
<dbReference type="GO" id="GO:0005886">
    <property type="term" value="C:plasma membrane"/>
    <property type="evidence" value="ECO:0007669"/>
    <property type="project" value="TreeGrafter"/>
</dbReference>
<evidence type="ECO:0000313" key="14">
    <source>
        <dbReference type="Proteomes" id="UP001321804"/>
    </source>
</evidence>
<evidence type="ECO:0000256" key="2">
    <source>
        <dbReference type="ARBA" id="ARBA00004141"/>
    </source>
</evidence>
<dbReference type="SMART" id="SM00387">
    <property type="entry name" value="HATPase_c"/>
    <property type="match status" value="1"/>
</dbReference>
<dbReference type="EC" id="2.7.13.3" evidence="3"/>
<dbReference type="KEGG" id="xak:KIMC2_16790"/>
<dbReference type="Pfam" id="PF00512">
    <property type="entry name" value="HisKA"/>
    <property type="match status" value="1"/>
</dbReference>
<keyword evidence="5" id="KW-0808">Transferase</keyword>
<dbReference type="Pfam" id="PF02518">
    <property type="entry name" value="HATPase_c"/>
    <property type="match status" value="1"/>
</dbReference>
<dbReference type="SMART" id="SM00388">
    <property type="entry name" value="HisKA"/>
    <property type="match status" value="1"/>
</dbReference>